<proteinExistence type="predicted"/>
<sequence>MMYPKLKTPKKVTEEWLKAAFAPLFDYLEREFPEDAGKILPYMMFYPNEDQLFYYRHCLTKDSIIFDQAGLLVQCGAEALKHDFGHQPGKKVLRPPFKEQFVHPNVTRWIGRKLNQKVQVKYGEDVTSFLQELWGPLVNYDFDNLEVRLPRRGANLSYCCLHLYPTGRPKKLAIQFVGDEIVEKRCTYEQYQEYERRQLELVCEGWHVITIIREILDHDLERFRNYLSKLI</sequence>
<organism evidence="1 2">
    <name type="scientific">Paenibacillus silvestris</name>
    <dbReference type="NCBI Taxonomy" id="2606219"/>
    <lineage>
        <taxon>Bacteria</taxon>
        <taxon>Bacillati</taxon>
        <taxon>Bacillota</taxon>
        <taxon>Bacilli</taxon>
        <taxon>Bacillales</taxon>
        <taxon>Paenibacillaceae</taxon>
        <taxon>Paenibacillus</taxon>
    </lineage>
</organism>
<dbReference type="Proteomes" id="UP000481087">
    <property type="component" value="Unassembled WGS sequence"/>
</dbReference>
<keyword evidence="2" id="KW-1185">Reference proteome</keyword>
<reference evidence="1 2" key="1">
    <citation type="submission" date="2019-12" db="EMBL/GenBank/DDBJ databases">
        <title>Paenibacillus sp. nov. sp. isolated from soil.</title>
        <authorList>
            <person name="Kim J."/>
            <person name="Jeong S.E."/>
            <person name="Jung H.S."/>
            <person name="Jeon C.O."/>
        </authorList>
    </citation>
    <scope>NUCLEOTIDE SEQUENCE [LARGE SCALE GENOMIC DNA]</scope>
    <source>
        <strain evidence="1 2">5J-6</strain>
    </source>
</reference>
<protein>
    <submittedName>
        <fullName evidence="1">Uncharacterized protein</fullName>
    </submittedName>
</protein>
<name>A0A6L8V7Y9_9BACL</name>
<evidence type="ECO:0000313" key="2">
    <source>
        <dbReference type="Proteomes" id="UP000481087"/>
    </source>
</evidence>
<accession>A0A6L8V7Y9</accession>
<dbReference type="AlphaFoldDB" id="A0A6L8V7Y9"/>
<evidence type="ECO:0000313" key="1">
    <source>
        <dbReference type="EMBL" id="MZQ86367.1"/>
    </source>
</evidence>
<dbReference type="EMBL" id="WTUZ01000039">
    <property type="protein sequence ID" value="MZQ86367.1"/>
    <property type="molecule type" value="Genomic_DNA"/>
</dbReference>
<gene>
    <name evidence="1" type="ORF">GQF01_30120</name>
</gene>
<comment type="caution">
    <text evidence="1">The sequence shown here is derived from an EMBL/GenBank/DDBJ whole genome shotgun (WGS) entry which is preliminary data.</text>
</comment>